<evidence type="ECO:0000313" key="2">
    <source>
        <dbReference type="EMBL" id="RKF63719.1"/>
    </source>
</evidence>
<dbReference type="AlphaFoldDB" id="A0A420I1Z5"/>
<gene>
    <name evidence="2" type="ORF">OnM2_023001b</name>
</gene>
<feature type="compositionally biased region" description="Basic and acidic residues" evidence="1">
    <location>
        <begin position="105"/>
        <end position="115"/>
    </location>
</feature>
<evidence type="ECO:0000256" key="1">
    <source>
        <dbReference type="SAM" id="MobiDB-lite"/>
    </source>
</evidence>
<comment type="caution">
    <text evidence="2">The sequence shown here is derived from an EMBL/GenBank/DDBJ whole genome shotgun (WGS) entry which is preliminary data.</text>
</comment>
<feature type="region of interest" description="Disordered" evidence="1">
    <location>
        <begin position="83"/>
        <end position="115"/>
    </location>
</feature>
<dbReference type="EMBL" id="MCFK01002377">
    <property type="protein sequence ID" value="RKF63719.1"/>
    <property type="molecule type" value="Genomic_DNA"/>
</dbReference>
<evidence type="ECO:0000313" key="3">
    <source>
        <dbReference type="Proteomes" id="UP000286134"/>
    </source>
</evidence>
<organism evidence="2 3">
    <name type="scientific">Erysiphe neolycopersici</name>
    <dbReference type="NCBI Taxonomy" id="212602"/>
    <lineage>
        <taxon>Eukaryota</taxon>
        <taxon>Fungi</taxon>
        <taxon>Dikarya</taxon>
        <taxon>Ascomycota</taxon>
        <taxon>Pezizomycotina</taxon>
        <taxon>Leotiomycetes</taxon>
        <taxon>Erysiphales</taxon>
        <taxon>Erysiphaceae</taxon>
        <taxon>Erysiphe</taxon>
    </lineage>
</organism>
<keyword evidence="3" id="KW-1185">Reference proteome</keyword>
<proteinExistence type="predicted"/>
<dbReference type="Proteomes" id="UP000286134">
    <property type="component" value="Unassembled WGS sequence"/>
</dbReference>
<name>A0A420I1Z5_9PEZI</name>
<reference evidence="2 3" key="1">
    <citation type="journal article" date="2018" name="BMC Genomics">
        <title>Comparative genome analyses reveal sequence features reflecting distinct modes of host-adaptation between dicot and monocot powdery mildew.</title>
        <authorList>
            <person name="Wu Y."/>
            <person name="Ma X."/>
            <person name="Pan Z."/>
            <person name="Kale S.D."/>
            <person name="Song Y."/>
            <person name="King H."/>
            <person name="Zhang Q."/>
            <person name="Presley C."/>
            <person name="Deng X."/>
            <person name="Wei C.I."/>
            <person name="Xiao S."/>
        </authorList>
    </citation>
    <scope>NUCLEOTIDE SEQUENCE [LARGE SCALE GENOMIC DNA]</scope>
    <source>
        <strain evidence="2">UMSG2</strain>
    </source>
</reference>
<sequence>MKNLINIGGISRTHHIIRPLQNLPLALPESSRTPGAHYPELEEYNIEKEKEKKENDEQESLDLKSLLQKRAHQQPLMTNYFKEQISSQEKDRSYQKRNAPAASQKIEDSRGIHQDRQSLSSIQLFSQKIQHIPHFPEVQKLNDSSEGDRPLWQHDISNRLRW</sequence>
<protein>
    <submittedName>
        <fullName evidence="2">Uncharacterized protein</fullName>
    </submittedName>
</protein>
<accession>A0A420I1Z5</accession>